<dbReference type="EMBL" id="SDMP01000001">
    <property type="protein sequence ID" value="RYR79611.1"/>
    <property type="molecule type" value="Genomic_DNA"/>
</dbReference>
<dbReference type="Proteomes" id="UP000289738">
    <property type="component" value="Chromosome A01"/>
</dbReference>
<evidence type="ECO:0000313" key="2">
    <source>
        <dbReference type="EMBL" id="RYR79611.1"/>
    </source>
</evidence>
<accession>A0A445EW16</accession>
<keyword evidence="1" id="KW-0732">Signal</keyword>
<proteinExistence type="predicted"/>
<gene>
    <name evidence="2" type="ORF">Ahy_A01g004422</name>
</gene>
<evidence type="ECO:0000313" key="3">
    <source>
        <dbReference type="Proteomes" id="UP000289738"/>
    </source>
</evidence>
<protein>
    <submittedName>
        <fullName evidence="2">Uncharacterized protein</fullName>
    </submittedName>
</protein>
<keyword evidence="3" id="KW-1185">Reference proteome</keyword>
<name>A0A445EW16_ARAHY</name>
<feature type="signal peptide" evidence="1">
    <location>
        <begin position="1"/>
        <end position="21"/>
    </location>
</feature>
<sequence>MAKASLLLPCLLLLFIVVSESRKSGMVERSDSCVRDRDCQYLFCPQFPKPCRKECIDGGCGCNCHPPAMKQV</sequence>
<organism evidence="2 3">
    <name type="scientific">Arachis hypogaea</name>
    <name type="common">Peanut</name>
    <dbReference type="NCBI Taxonomy" id="3818"/>
    <lineage>
        <taxon>Eukaryota</taxon>
        <taxon>Viridiplantae</taxon>
        <taxon>Streptophyta</taxon>
        <taxon>Embryophyta</taxon>
        <taxon>Tracheophyta</taxon>
        <taxon>Spermatophyta</taxon>
        <taxon>Magnoliopsida</taxon>
        <taxon>eudicotyledons</taxon>
        <taxon>Gunneridae</taxon>
        <taxon>Pentapetalae</taxon>
        <taxon>rosids</taxon>
        <taxon>fabids</taxon>
        <taxon>Fabales</taxon>
        <taxon>Fabaceae</taxon>
        <taxon>Papilionoideae</taxon>
        <taxon>50 kb inversion clade</taxon>
        <taxon>dalbergioids sensu lato</taxon>
        <taxon>Dalbergieae</taxon>
        <taxon>Pterocarpus clade</taxon>
        <taxon>Arachis</taxon>
    </lineage>
</organism>
<reference evidence="2 3" key="1">
    <citation type="submission" date="2019-01" db="EMBL/GenBank/DDBJ databases">
        <title>Sequencing of cultivated peanut Arachis hypogaea provides insights into genome evolution and oil improvement.</title>
        <authorList>
            <person name="Chen X."/>
        </authorList>
    </citation>
    <scope>NUCLEOTIDE SEQUENCE [LARGE SCALE GENOMIC DNA]</scope>
    <source>
        <strain evidence="3">cv. Fuhuasheng</strain>
        <tissue evidence="2">Leaves</tissue>
    </source>
</reference>
<feature type="chain" id="PRO_5019261750" evidence="1">
    <location>
        <begin position="22"/>
        <end position="72"/>
    </location>
</feature>
<comment type="caution">
    <text evidence="2">The sequence shown here is derived from an EMBL/GenBank/DDBJ whole genome shotgun (WGS) entry which is preliminary data.</text>
</comment>
<dbReference type="AlphaFoldDB" id="A0A445EW16"/>
<evidence type="ECO:0000256" key="1">
    <source>
        <dbReference type="SAM" id="SignalP"/>
    </source>
</evidence>